<organism evidence="1 2">
    <name type="scientific">Lignipirellula cremea</name>
    <dbReference type="NCBI Taxonomy" id="2528010"/>
    <lineage>
        <taxon>Bacteria</taxon>
        <taxon>Pseudomonadati</taxon>
        <taxon>Planctomycetota</taxon>
        <taxon>Planctomycetia</taxon>
        <taxon>Pirellulales</taxon>
        <taxon>Pirellulaceae</taxon>
        <taxon>Lignipirellula</taxon>
    </lineage>
</organism>
<protein>
    <recommendedName>
        <fullName evidence="3">DUF1552 domain-containing protein</fullName>
    </recommendedName>
</protein>
<proteinExistence type="predicted"/>
<dbReference type="RefSeq" id="WP_145048309.1">
    <property type="nucleotide sequence ID" value="NZ_CP036433.1"/>
</dbReference>
<evidence type="ECO:0000313" key="1">
    <source>
        <dbReference type="EMBL" id="QDU92397.1"/>
    </source>
</evidence>
<gene>
    <name evidence="1" type="ORF">Pla8534_01440</name>
</gene>
<reference evidence="1 2" key="1">
    <citation type="submission" date="2019-02" db="EMBL/GenBank/DDBJ databases">
        <title>Deep-cultivation of Planctomycetes and their phenomic and genomic characterization uncovers novel biology.</title>
        <authorList>
            <person name="Wiegand S."/>
            <person name="Jogler M."/>
            <person name="Boedeker C."/>
            <person name="Pinto D."/>
            <person name="Vollmers J."/>
            <person name="Rivas-Marin E."/>
            <person name="Kohn T."/>
            <person name="Peeters S.H."/>
            <person name="Heuer A."/>
            <person name="Rast P."/>
            <person name="Oberbeckmann S."/>
            <person name="Bunk B."/>
            <person name="Jeske O."/>
            <person name="Meyerdierks A."/>
            <person name="Storesund J.E."/>
            <person name="Kallscheuer N."/>
            <person name="Luecker S."/>
            <person name="Lage O.M."/>
            <person name="Pohl T."/>
            <person name="Merkel B.J."/>
            <person name="Hornburger P."/>
            <person name="Mueller R.-W."/>
            <person name="Bruemmer F."/>
            <person name="Labrenz M."/>
            <person name="Spormann A.M."/>
            <person name="Op den Camp H."/>
            <person name="Overmann J."/>
            <person name="Amann R."/>
            <person name="Jetten M.S.M."/>
            <person name="Mascher T."/>
            <person name="Medema M.H."/>
            <person name="Devos D.P."/>
            <person name="Kaster A.-K."/>
            <person name="Ovreas L."/>
            <person name="Rohde M."/>
            <person name="Galperin M.Y."/>
            <person name="Jogler C."/>
        </authorList>
    </citation>
    <scope>NUCLEOTIDE SEQUENCE [LARGE SCALE GENOMIC DNA]</scope>
    <source>
        <strain evidence="1 2">Pla85_3_4</strain>
    </source>
</reference>
<dbReference type="KEGG" id="lcre:Pla8534_01440"/>
<dbReference type="Pfam" id="PF07586">
    <property type="entry name" value="HXXSHH"/>
    <property type="match status" value="1"/>
</dbReference>
<sequence>MCHVDHGSRYGGLGAYRSPRGKAPTAPTVDGELARAFPGIFAHVGLAGGGKTSGVSGELSALGPKRDIGYYNSPLEAYNNLFSVVSNDASVRSKSELNGDVLDFMVGDVSRFRKSLLGHEQEKLDAYLAGFESMRDRQSKLLAQRDKLARLAPNVDERYNANDMELRMAAHWELAASALIAGLTNVVAYRLDSGFSGESFSGTLSGIPENCHGIGHQADPANDNKMLAWQTQNLAKFIDKLSSVKEGDGTMMDNTLIVFFSHYSDAHHSGGYEFPMLTIGNIGGAERPKLRTGRFVNYPYYTHAGNKTIGTMYNTILHAAGIEQPTFGELDVNIAEKEQKGPLPELLA</sequence>
<dbReference type="InterPro" id="IPR011447">
    <property type="entry name" value="DUF1552"/>
</dbReference>
<accession>A0A518DKN2</accession>
<keyword evidence="2" id="KW-1185">Reference proteome</keyword>
<name>A0A518DKN2_9BACT</name>
<dbReference type="AlphaFoldDB" id="A0A518DKN2"/>
<dbReference type="OrthoDB" id="230029at2"/>
<dbReference type="Proteomes" id="UP000317648">
    <property type="component" value="Chromosome"/>
</dbReference>
<evidence type="ECO:0000313" key="2">
    <source>
        <dbReference type="Proteomes" id="UP000317648"/>
    </source>
</evidence>
<dbReference type="EMBL" id="CP036433">
    <property type="protein sequence ID" value="QDU92397.1"/>
    <property type="molecule type" value="Genomic_DNA"/>
</dbReference>
<evidence type="ECO:0008006" key="3">
    <source>
        <dbReference type="Google" id="ProtNLM"/>
    </source>
</evidence>